<protein>
    <submittedName>
        <fullName evidence="1">Uncharacterized protein</fullName>
    </submittedName>
</protein>
<evidence type="ECO:0000313" key="1">
    <source>
        <dbReference type="EMBL" id="QHU00423.1"/>
    </source>
</evidence>
<dbReference type="EMBL" id="MN740327">
    <property type="protein sequence ID" value="QHU00423.1"/>
    <property type="molecule type" value="Genomic_DNA"/>
</dbReference>
<accession>A0A6C0J522</accession>
<name>A0A6C0J522_9ZZZZ</name>
<reference evidence="1" key="1">
    <citation type="journal article" date="2020" name="Nature">
        <title>Giant virus diversity and host interactions through global metagenomics.</title>
        <authorList>
            <person name="Schulz F."/>
            <person name="Roux S."/>
            <person name="Paez-Espino D."/>
            <person name="Jungbluth S."/>
            <person name="Walsh D.A."/>
            <person name="Denef V.J."/>
            <person name="McMahon K.D."/>
            <person name="Konstantinidis K.T."/>
            <person name="Eloe-Fadrosh E.A."/>
            <person name="Kyrpides N.C."/>
            <person name="Woyke T."/>
        </authorList>
    </citation>
    <scope>NUCLEOTIDE SEQUENCE</scope>
    <source>
        <strain evidence="1">GVMAG-M-3300025860-20</strain>
    </source>
</reference>
<dbReference type="AlphaFoldDB" id="A0A6C0J522"/>
<sequence>MKTGYQLYIFDQLDKYKGKDKKKANVLNTETPNTVMLAPHSSRYISGKDLFSINIKRNVSPEKNKKYMYLAIIGSWNRMNDREKNNGNIELLFQA</sequence>
<proteinExistence type="predicted"/>
<organism evidence="1">
    <name type="scientific">viral metagenome</name>
    <dbReference type="NCBI Taxonomy" id="1070528"/>
    <lineage>
        <taxon>unclassified sequences</taxon>
        <taxon>metagenomes</taxon>
        <taxon>organismal metagenomes</taxon>
    </lineage>
</organism>